<dbReference type="InterPro" id="IPR013078">
    <property type="entry name" value="His_Pase_superF_clade-1"/>
</dbReference>
<reference evidence="4" key="1">
    <citation type="submission" date="2020-08" db="EMBL/GenBank/DDBJ databases">
        <title>Whole genome shotgun sequence of Actinocatenispora sera NBRC 101916.</title>
        <authorList>
            <person name="Komaki H."/>
            <person name="Tamura T."/>
        </authorList>
    </citation>
    <scope>NUCLEOTIDE SEQUENCE</scope>
    <source>
        <strain evidence="4">NBRC 101916</strain>
    </source>
</reference>
<proteinExistence type="predicted"/>
<evidence type="ECO:0000256" key="1">
    <source>
        <dbReference type="ARBA" id="ARBA00022801"/>
    </source>
</evidence>
<dbReference type="InterPro" id="IPR051695">
    <property type="entry name" value="Phosphoglycerate_Mutase"/>
</dbReference>
<protein>
    <submittedName>
        <fullName evidence="4">Alpha-ribazole phosphatase</fullName>
    </submittedName>
</protein>
<feature type="binding site" evidence="3">
    <location>
        <position position="59"/>
    </location>
    <ligand>
        <name>substrate</name>
    </ligand>
</feature>
<feature type="binding site" evidence="3">
    <location>
        <begin position="22"/>
        <end position="23"/>
    </location>
    <ligand>
        <name>substrate</name>
    </ligand>
</feature>
<dbReference type="SMART" id="SM00855">
    <property type="entry name" value="PGAM"/>
    <property type="match status" value="1"/>
</dbReference>
<dbReference type="Gene3D" id="3.40.50.1240">
    <property type="entry name" value="Phosphoglycerate mutase-like"/>
    <property type="match status" value="1"/>
</dbReference>
<evidence type="ECO:0000313" key="5">
    <source>
        <dbReference type="Proteomes" id="UP000680750"/>
    </source>
</evidence>
<keyword evidence="5" id="KW-1185">Reference proteome</keyword>
<gene>
    <name evidence="4" type="ORF">Asera_14640</name>
</gene>
<dbReference type="Pfam" id="PF00300">
    <property type="entry name" value="His_Phos_1"/>
    <property type="match status" value="1"/>
</dbReference>
<evidence type="ECO:0000256" key="3">
    <source>
        <dbReference type="PIRSR" id="PIRSR613078-2"/>
    </source>
</evidence>
<sequence length="179" mass="20146">MPIEIVFETHALTEDNERGIATGWLPGRLSDRGRSNAADLGRRRRDDGIAAVFTSDLRRAADTARIAFGDSDIPILADWRLRECDFGTRNGTPAAEVKADRLDHCDRPYPGGESHAQAIDRVVRFLADLPTRWSDRRVLVIGHLATYRGLEHASTGRTVRELVAADFTWQPHGWQYRID</sequence>
<dbReference type="OrthoDB" id="4120859at2"/>
<dbReference type="GO" id="GO:0043456">
    <property type="term" value="P:regulation of pentose-phosphate shunt"/>
    <property type="evidence" value="ECO:0007669"/>
    <property type="project" value="TreeGrafter"/>
</dbReference>
<dbReference type="AlphaFoldDB" id="A0A810KYF2"/>
<dbReference type="Proteomes" id="UP000680750">
    <property type="component" value="Chromosome"/>
</dbReference>
<name>A0A810KYF2_9ACTN</name>
<dbReference type="RefSeq" id="WP_030447645.1">
    <property type="nucleotide sequence ID" value="NZ_AP023354.1"/>
</dbReference>
<dbReference type="SUPFAM" id="SSF53254">
    <property type="entry name" value="Phosphoglycerate mutase-like"/>
    <property type="match status" value="1"/>
</dbReference>
<dbReference type="GO" id="GO:0004331">
    <property type="term" value="F:fructose-2,6-bisphosphate 2-phosphatase activity"/>
    <property type="evidence" value="ECO:0007669"/>
    <property type="project" value="TreeGrafter"/>
</dbReference>
<dbReference type="PANTHER" id="PTHR46517:SF1">
    <property type="entry name" value="FRUCTOSE-2,6-BISPHOSPHATASE TIGAR"/>
    <property type="match status" value="1"/>
</dbReference>
<dbReference type="CDD" id="cd07067">
    <property type="entry name" value="HP_PGM_like"/>
    <property type="match status" value="1"/>
</dbReference>
<evidence type="ECO:0000313" key="4">
    <source>
        <dbReference type="EMBL" id="BCJ27356.1"/>
    </source>
</evidence>
<dbReference type="PANTHER" id="PTHR46517">
    <property type="entry name" value="FRUCTOSE-2,6-BISPHOSPHATASE TIGAR"/>
    <property type="match status" value="1"/>
</dbReference>
<organism evidence="4 5">
    <name type="scientific">Actinocatenispora sera</name>
    <dbReference type="NCBI Taxonomy" id="390989"/>
    <lineage>
        <taxon>Bacteria</taxon>
        <taxon>Bacillati</taxon>
        <taxon>Actinomycetota</taxon>
        <taxon>Actinomycetes</taxon>
        <taxon>Micromonosporales</taxon>
        <taxon>Micromonosporaceae</taxon>
        <taxon>Actinocatenispora</taxon>
    </lineage>
</organism>
<evidence type="ECO:0000256" key="2">
    <source>
        <dbReference type="PIRSR" id="PIRSR613078-1"/>
    </source>
</evidence>
<dbReference type="KEGG" id="aser:Asera_14640"/>
<dbReference type="InterPro" id="IPR029033">
    <property type="entry name" value="His_PPase_superfam"/>
</dbReference>
<dbReference type="GO" id="GO:0005829">
    <property type="term" value="C:cytosol"/>
    <property type="evidence" value="ECO:0007669"/>
    <property type="project" value="TreeGrafter"/>
</dbReference>
<accession>A0A810KYF2</accession>
<keyword evidence="1" id="KW-0378">Hydrolase</keyword>
<dbReference type="GO" id="GO:0045820">
    <property type="term" value="P:negative regulation of glycolytic process"/>
    <property type="evidence" value="ECO:0007669"/>
    <property type="project" value="TreeGrafter"/>
</dbReference>
<feature type="active site" description="Proton donor/acceptor" evidence="2">
    <location>
        <position position="83"/>
    </location>
</feature>
<feature type="active site" description="Tele-phosphohistidine intermediate" evidence="2">
    <location>
        <position position="10"/>
    </location>
</feature>
<dbReference type="EMBL" id="AP023354">
    <property type="protein sequence ID" value="BCJ27356.1"/>
    <property type="molecule type" value="Genomic_DNA"/>
</dbReference>